<dbReference type="AlphaFoldDB" id="A0A5C5G617"/>
<feature type="region of interest" description="Disordered" evidence="1">
    <location>
        <begin position="304"/>
        <end position="336"/>
    </location>
</feature>
<dbReference type="OrthoDB" id="166907at2759"/>
<comment type="caution">
    <text evidence="2">The sequence shown here is derived from an EMBL/GenBank/DDBJ whole genome shotgun (WGS) entry which is preliminary data.</text>
</comment>
<feature type="region of interest" description="Disordered" evidence="1">
    <location>
        <begin position="370"/>
        <end position="418"/>
    </location>
</feature>
<dbReference type="InterPro" id="IPR019519">
    <property type="entry name" value="Elp5"/>
</dbReference>
<sequence length="480" mass="49959">MLEAALQGRLCPPVSSVGHAPLVVLSDSLLQPALPLLRSFVHQALSSANVHGGSVVFLCAEQQPHRLLPPSGTYDAHRVRILDGSLTAPYLSAAPTSSTPSSASPYTRVNLSAPQGAADLVSAAEEAINATARDDGPVLVVLDSANALADELEGGVQDALRVVKACLAALKGRKAARLVLVHHDDLPPCPSPSSSTTSSTPLPAALLPTLTGPSLSPSTLHLTLRAPSHLHTLAADYALPLPSPAAPHPDPRAHGMLRALAARAVGDPLVRPAGAEDEDERAPLGGGGGGRAVVEWSARGVEVVPGGGGAAGKGAPTAATRDRAKERERAQKGQVPRVVTWGMCGAVMCEGDTKEGGGVREVPVWEVVDPVNPTPLPPPRPPPPRSPSPSPTRSRPRSSPRAQPCPTRSRAATCPSTASKGMSRLCCLVRRRRRRWEGEREGSSTRQTGGTTGTRRTRMGTWNCSLAFASERRLVGPPDC</sequence>
<dbReference type="Pfam" id="PF10483">
    <property type="entry name" value="Elong_Iki1"/>
    <property type="match status" value="1"/>
</dbReference>
<feature type="compositionally biased region" description="Low complexity" evidence="1">
    <location>
        <begin position="391"/>
        <end position="401"/>
    </location>
</feature>
<dbReference type="Gene3D" id="3.40.50.300">
    <property type="entry name" value="P-loop containing nucleotide triphosphate hydrolases"/>
    <property type="match status" value="1"/>
</dbReference>
<dbReference type="UniPathway" id="UPA00988"/>
<dbReference type="EMBL" id="SOZI01000002">
    <property type="protein sequence ID" value="TNY24530.1"/>
    <property type="molecule type" value="Genomic_DNA"/>
</dbReference>
<evidence type="ECO:0000313" key="3">
    <source>
        <dbReference type="Proteomes" id="UP000311382"/>
    </source>
</evidence>
<dbReference type="InterPro" id="IPR027417">
    <property type="entry name" value="P-loop_NTPase"/>
</dbReference>
<name>A0A5C5G617_9BASI</name>
<dbReference type="Proteomes" id="UP000311382">
    <property type="component" value="Unassembled WGS sequence"/>
</dbReference>
<organism evidence="2 3">
    <name type="scientific">Rhodotorula diobovata</name>
    <dbReference type="NCBI Taxonomy" id="5288"/>
    <lineage>
        <taxon>Eukaryota</taxon>
        <taxon>Fungi</taxon>
        <taxon>Dikarya</taxon>
        <taxon>Basidiomycota</taxon>
        <taxon>Pucciniomycotina</taxon>
        <taxon>Microbotryomycetes</taxon>
        <taxon>Sporidiobolales</taxon>
        <taxon>Sporidiobolaceae</taxon>
        <taxon>Rhodotorula</taxon>
    </lineage>
</organism>
<dbReference type="GO" id="GO:0033588">
    <property type="term" value="C:elongator holoenzyme complex"/>
    <property type="evidence" value="ECO:0007669"/>
    <property type="project" value="InterPro"/>
</dbReference>
<dbReference type="GO" id="GO:0002098">
    <property type="term" value="P:tRNA wobble uridine modification"/>
    <property type="evidence" value="ECO:0007669"/>
    <property type="project" value="InterPro"/>
</dbReference>
<feature type="compositionally biased region" description="Low complexity" evidence="1">
    <location>
        <begin position="192"/>
        <end position="210"/>
    </location>
</feature>
<evidence type="ECO:0000313" key="2">
    <source>
        <dbReference type="EMBL" id="TNY24530.1"/>
    </source>
</evidence>
<keyword evidence="3" id="KW-1185">Reference proteome</keyword>
<evidence type="ECO:0000256" key="1">
    <source>
        <dbReference type="SAM" id="MobiDB-lite"/>
    </source>
</evidence>
<feature type="compositionally biased region" description="Pro residues" evidence="1">
    <location>
        <begin position="372"/>
        <end position="390"/>
    </location>
</feature>
<reference evidence="2 3" key="1">
    <citation type="submission" date="2019-03" db="EMBL/GenBank/DDBJ databases">
        <title>Rhodosporidium diobovatum UCD-FST 08-225 genome sequencing, assembly, and annotation.</title>
        <authorList>
            <person name="Fakankun I.U."/>
            <person name="Fristensky B."/>
            <person name="Levin D.B."/>
        </authorList>
    </citation>
    <scope>NUCLEOTIDE SEQUENCE [LARGE SCALE GENOMIC DNA]</scope>
    <source>
        <strain evidence="2 3">UCD-FST 08-225</strain>
    </source>
</reference>
<gene>
    <name evidence="2" type="ORF">DMC30DRAFT_110655</name>
</gene>
<feature type="region of interest" description="Disordered" evidence="1">
    <location>
        <begin position="436"/>
        <end position="458"/>
    </location>
</feature>
<feature type="region of interest" description="Disordered" evidence="1">
    <location>
        <begin position="188"/>
        <end position="210"/>
    </location>
</feature>
<protein>
    <submittedName>
        <fullName evidence="2">Uncharacterized protein</fullName>
    </submittedName>
</protein>
<accession>A0A5C5G617</accession>
<feature type="compositionally biased region" description="Basic and acidic residues" evidence="1">
    <location>
        <begin position="320"/>
        <end position="331"/>
    </location>
</feature>
<proteinExistence type="predicted"/>
<dbReference type="STRING" id="5288.A0A5C5G617"/>